<gene>
    <name evidence="1" type="ORF">N782_08370</name>
</gene>
<evidence type="ECO:0000313" key="1">
    <source>
        <dbReference type="EMBL" id="KGP72232.1"/>
    </source>
</evidence>
<sequence>MESTKKLDIIYPSKQNGLVVVNLCRQHSVRVNDKLLRYCCWKELTSEEFGLLLNNEVTCVEFKANHMLIIYPEYREIKLAFVPIPEQPPKNEALFQIAHYYSLWSSVRVKARYGDQLEEDLRYQSMTSPILLYAPMDIPIDITEIKHGDSVSLEKYCSKKNTWTLLCIVDNYNPLLHLIEYVFT</sequence>
<protein>
    <submittedName>
        <fullName evidence="1">Uncharacterized protein</fullName>
    </submittedName>
</protein>
<comment type="caution">
    <text evidence="1">The sequence shown here is derived from an EMBL/GenBank/DDBJ whole genome shotgun (WGS) entry which is preliminary data.</text>
</comment>
<dbReference type="RefSeq" id="WP_036820659.1">
    <property type="nucleotide sequence ID" value="NZ_AVBF01000035.1"/>
</dbReference>
<dbReference type="AlphaFoldDB" id="A0A0A2T8U3"/>
<accession>A0A0A2T8U3</accession>
<evidence type="ECO:0000313" key="2">
    <source>
        <dbReference type="Proteomes" id="UP000030147"/>
    </source>
</evidence>
<proteinExistence type="predicted"/>
<organism evidence="1 2">
    <name type="scientific">Pontibacillus yanchengensis Y32</name>
    <dbReference type="NCBI Taxonomy" id="1385514"/>
    <lineage>
        <taxon>Bacteria</taxon>
        <taxon>Bacillati</taxon>
        <taxon>Bacillota</taxon>
        <taxon>Bacilli</taxon>
        <taxon>Bacillales</taxon>
        <taxon>Bacillaceae</taxon>
        <taxon>Pontibacillus</taxon>
    </lineage>
</organism>
<name>A0A0A2T8U3_9BACI</name>
<dbReference type="eggNOG" id="ENOG5030CDV">
    <property type="taxonomic scope" value="Bacteria"/>
</dbReference>
<dbReference type="EMBL" id="AVBF01000035">
    <property type="protein sequence ID" value="KGP72232.1"/>
    <property type="molecule type" value="Genomic_DNA"/>
</dbReference>
<dbReference type="OrthoDB" id="2967372at2"/>
<dbReference type="Proteomes" id="UP000030147">
    <property type="component" value="Unassembled WGS sequence"/>
</dbReference>
<reference evidence="1 2" key="1">
    <citation type="journal article" date="2015" name="Stand. Genomic Sci.">
        <title>High quality draft genome sequence of the moderately halophilic bacterium Pontibacillus yanchengensis Y32(T) and comparison among Pontibacillus genomes.</title>
        <authorList>
            <person name="Huang J."/>
            <person name="Qiao Z.X."/>
            <person name="Tang J.W."/>
            <person name="Wang G."/>
        </authorList>
    </citation>
    <scope>NUCLEOTIDE SEQUENCE [LARGE SCALE GENOMIC DNA]</scope>
    <source>
        <strain evidence="1 2">Y32</strain>
    </source>
</reference>
<keyword evidence="2" id="KW-1185">Reference proteome</keyword>
<dbReference type="STRING" id="1385514.N782_08370"/>